<feature type="compositionally biased region" description="Basic and acidic residues" evidence="1">
    <location>
        <begin position="260"/>
        <end position="309"/>
    </location>
</feature>
<accession>A0ABQ9GZ51</accession>
<name>A0ABQ9GZ51_9NEOP</name>
<sequence length="546" mass="58696">MRCLILAGQSGPFSSPSGGFKLRACVISSLSECVDRPTPRPSTYIKNMTMQHEDNAAASETCKESQTTVSFSFMIIKFAALRLLEPQAKAQESHFFYCTSIWGARGANVHGWDVPFLEVSSKTQEIRGCAPGMPFLDGIIIENIAYHAHSFVYIEWLLLSSITCDYPCTLLTSKDIQNNGHQWNVKNTLGGEGLLASHQGELGSIPGQVTPTFLQAGIKLDDAAGQRVFSGILHFPHPCIPALFHTHLTSPSLTLKTSLKGKEKKEGRGEGVKEGGRDGGKDGGREGGMEGGKDGGEGGKGRKEKRGEKGGGGLESFLLLTSSSEKTCQPAASSSTIPTCKNSGVTPPEIEPDSPWWETSALAAMPTVSHHSRHPPASPHLLPAPPPPAVQSVASHKCYLPKTMLVLLQPVLFIPNLYYHIGTAKPLHHLACNQNETHRPCENLGATPPGIEPSSPRWEVSSLTTTTMASIPLALGIFLKDLRTRHRRPIVGVKESAGDRTAAPLQTSPEDMADAVTSPKVLHLQTEGVLSTSHSPRELHPTTMTT</sequence>
<proteinExistence type="predicted"/>
<dbReference type="EMBL" id="JARBHB010000008">
    <property type="protein sequence ID" value="KAJ8877322.1"/>
    <property type="molecule type" value="Genomic_DNA"/>
</dbReference>
<keyword evidence="3" id="KW-1185">Reference proteome</keyword>
<evidence type="ECO:0000313" key="2">
    <source>
        <dbReference type="EMBL" id="KAJ8877322.1"/>
    </source>
</evidence>
<comment type="caution">
    <text evidence="2">The sequence shown here is derived from an EMBL/GenBank/DDBJ whole genome shotgun (WGS) entry which is preliminary data.</text>
</comment>
<feature type="region of interest" description="Disordered" evidence="1">
    <location>
        <begin position="328"/>
        <end position="351"/>
    </location>
</feature>
<feature type="compositionally biased region" description="Polar residues" evidence="1">
    <location>
        <begin position="328"/>
        <end position="345"/>
    </location>
</feature>
<reference evidence="2 3" key="1">
    <citation type="submission" date="2023-02" db="EMBL/GenBank/DDBJ databases">
        <title>LHISI_Scaffold_Assembly.</title>
        <authorList>
            <person name="Stuart O.P."/>
            <person name="Cleave R."/>
            <person name="Magrath M.J.L."/>
            <person name="Mikheyev A.S."/>
        </authorList>
    </citation>
    <scope>NUCLEOTIDE SEQUENCE [LARGE SCALE GENOMIC DNA]</scope>
    <source>
        <strain evidence="2">Daus_M_001</strain>
        <tissue evidence="2">Leg muscle</tissue>
    </source>
</reference>
<feature type="region of interest" description="Disordered" evidence="1">
    <location>
        <begin position="255"/>
        <end position="315"/>
    </location>
</feature>
<dbReference type="Proteomes" id="UP001159363">
    <property type="component" value="Chromosome 7"/>
</dbReference>
<gene>
    <name evidence="2" type="ORF">PR048_021776</name>
</gene>
<evidence type="ECO:0000313" key="3">
    <source>
        <dbReference type="Proteomes" id="UP001159363"/>
    </source>
</evidence>
<organism evidence="2 3">
    <name type="scientific">Dryococelus australis</name>
    <dbReference type="NCBI Taxonomy" id="614101"/>
    <lineage>
        <taxon>Eukaryota</taxon>
        <taxon>Metazoa</taxon>
        <taxon>Ecdysozoa</taxon>
        <taxon>Arthropoda</taxon>
        <taxon>Hexapoda</taxon>
        <taxon>Insecta</taxon>
        <taxon>Pterygota</taxon>
        <taxon>Neoptera</taxon>
        <taxon>Polyneoptera</taxon>
        <taxon>Phasmatodea</taxon>
        <taxon>Verophasmatodea</taxon>
        <taxon>Anareolatae</taxon>
        <taxon>Phasmatidae</taxon>
        <taxon>Eurycanthinae</taxon>
        <taxon>Dryococelus</taxon>
    </lineage>
</organism>
<feature type="region of interest" description="Disordered" evidence="1">
    <location>
        <begin position="492"/>
        <end position="512"/>
    </location>
</feature>
<protein>
    <submittedName>
        <fullName evidence="2">Uncharacterized protein</fullName>
    </submittedName>
</protein>
<evidence type="ECO:0000256" key="1">
    <source>
        <dbReference type="SAM" id="MobiDB-lite"/>
    </source>
</evidence>